<feature type="domain" description="RDD" evidence="6">
    <location>
        <begin position="11"/>
        <end position="129"/>
    </location>
</feature>
<evidence type="ECO:0000259" key="6">
    <source>
        <dbReference type="Pfam" id="PF06271"/>
    </source>
</evidence>
<organism evidence="7 8">
    <name type="scientific">Mycoplasma zalophi</name>
    <dbReference type="NCBI Taxonomy" id="191287"/>
    <lineage>
        <taxon>Bacteria</taxon>
        <taxon>Bacillati</taxon>
        <taxon>Mycoplasmatota</taxon>
        <taxon>Mollicutes</taxon>
        <taxon>Mycoplasmataceae</taxon>
        <taxon>Mycoplasma</taxon>
    </lineage>
</organism>
<feature type="transmembrane region" description="Helical" evidence="5">
    <location>
        <begin position="106"/>
        <end position="129"/>
    </location>
</feature>
<keyword evidence="4 5" id="KW-0472">Membrane</keyword>
<dbReference type="Pfam" id="PF06271">
    <property type="entry name" value="RDD"/>
    <property type="match status" value="1"/>
</dbReference>
<keyword evidence="2 5" id="KW-0812">Transmembrane</keyword>
<sequence>MSKTKTQNIKASFWRRFLSMIIDFIIFFGFLLVTSILIIDKKIANFHKNYFYYIWIVLIIIYILLIWIIIPIISKGQTIGMLITKLKIIPSLDKYKLNNVILQRQILFAWLWIIVLCLFIIFVSPETFIQASKLNKQTINQLTITQRGFISIPLTLSAVTAFMDSFLIITTARNSRISWNDSFSNSFVVYKNKFETIIEDDNWQNNNIKPKKRILPKINFIN</sequence>
<feature type="transmembrane region" description="Helical" evidence="5">
    <location>
        <begin position="21"/>
        <end position="39"/>
    </location>
</feature>
<dbReference type="RefSeq" id="WP_216488426.1">
    <property type="nucleotide sequence ID" value="NZ_JAHMHH010000001.1"/>
</dbReference>
<protein>
    <submittedName>
        <fullName evidence="7">RDD family protein</fullName>
    </submittedName>
</protein>
<evidence type="ECO:0000256" key="3">
    <source>
        <dbReference type="ARBA" id="ARBA00022989"/>
    </source>
</evidence>
<reference evidence="7" key="1">
    <citation type="submission" date="2021-06" db="EMBL/GenBank/DDBJ databases">
        <title>Novel Mycoplasma species detected in California sea lions (Zalophus californianus) from the USA.</title>
        <authorList>
            <person name="Volokhov D.V."/>
            <person name="Furtak V.A."/>
            <person name="Zagorodnyaya T.A."/>
        </authorList>
    </citation>
    <scope>NUCLEOTIDE SEQUENCE [LARGE SCALE GENOMIC DNA]</scope>
    <source>
        <strain evidence="7">CSL 5346</strain>
    </source>
</reference>
<evidence type="ECO:0000313" key="8">
    <source>
        <dbReference type="Proteomes" id="UP000718793"/>
    </source>
</evidence>
<name>A0ABS6DPM8_9MOLU</name>
<evidence type="ECO:0000313" key="7">
    <source>
        <dbReference type="EMBL" id="MBU4692121.1"/>
    </source>
</evidence>
<comment type="caution">
    <text evidence="7">The sequence shown here is derived from an EMBL/GenBank/DDBJ whole genome shotgun (WGS) entry which is preliminary data.</text>
</comment>
<evidence type="ECO:0000256" key="1">
    <source>
        <dbReference type="ARBA" id="ARBA00004141"/>
    </source>
</evidence>
<evidence type="ECO:0000256" key="2">
    <source>
        <dbReference type="ARBA" id="ARBA00022692"/>
    </source>
</evidence>
<accession>A0ABS6DPM8</accession>
<keyword evidence="8" id="KW-1185">Reference proteome</keyword>
<feature type="transmembrane region" description="Helical" evidence="5">
    <location>
        <begin position="149"/>
        <end position="169"/>
    </location>
</feature>
<evidence type="ECO:0000256" key="5">
    <source>
        <dbReference type="SAM" id="Phobius"/>
    </source>
</evidence>
<evidence type="ECO:0000256" key="4">
    <source>
        <dbReference type="ARBA" id="ARBA00023136"/>
    </source>
</evidence>
<proteinExistence type="predicted"/>
<gene>
    <name evidence="7" type="ORF">KQ875_00720</name>
</gene>
<dbReference type="EMBL" id="JAHMHH010000001">
    <property type="protein sequence ID" value="MBU4692121.1"/>
    <property type="molecule type" value="Genomic_DNA"/>
</dbReference>
<keyword evidence="3 5" id="KW-1133">Transmembrane helix</keyword>
<feature type="transmembrane region" description="Helical" evidence="5">
    <location>
        <begin position="51"/>
        <end position="73"/>
    </location>
</feature>
<comment type="subcellular location">
    <subcellularLocation>
        <location evidence="1">Membrane</location>
        <topology evidence="1">Multi-pass membrane protein</topology>
    </subcellularLocation>
</comment>
<dbReference type="InterPro" id="IPR010432">
    <property type="entry name" value="RDD"/>
</dbReference>
<dbReference type="Proteomes" id="UP000718793">
    <property type="component" value="Unassembled WGS sequence"/>
</dbReference>